<sequence>MAGDIISIERMAYDLGFSGFGIVGPDNQDAVERYQQWLDLGYEGEMAYMSRWIEKRSDLDKVLPGVKSVVCLSKNYLTADKDMGFLEKKNEGDISLYALNEDYHDLLLPGLKQLEKKIHEEFIGCRTKIYTDTGPVLEKPLAQKAGIGWIGKHSNLLTERCGSWYFLAEILVDVSLPVSEEATDHCGTCTACIDICPTGAIVAPYVL</sequence>
<dbReference type="GO" id="GO:0008616">
    <property type="term" value="P:tRNA queuosine(34) biosynthetic process"/>
    <property type="evidence" value="ECO:0007669"/>
    <property type="project" value="UniProtKB-KW"/>
</dbReference>
<keyword evidence="2" id="KW-0963">Cytoplasm</keyword>
<dbReference type="PROSITE" id="PS51379">
    <property type="entry name" value="4FE4S_FER_2"/>
    <property type="match status" value="1"/>
</dbReference>
<evidence type="ECO:0000259" key="6">
    <source>
        <dbReference type="PROSITE" id="PS51379"/>
    </source>
</evidence>
<keyword evidence="4" id="KW-0671">Queuosine biosynthesis</keyword>
<reference evidence="7" key="1">
    <citation type="submission" date="2018-05" db="EMBL/GenBank/DDBJ databases">
        <authorList>
            <person name="Lanie J.A."/>
            <person name="Ng W.-L."/>
            <person name="Kazmierczak K.M."/>
            <person name="Andrzejewski T.M."/>
            <person name="Davidsen T.M."/>
            <person name="Wayne K.J."/>
            <person name="Tettelin H."/>
            <person name="Glass J.I."/>
            <person name="Rusch D."/>
            <person name="Podicherti R."/>
            <person name="Tsui H.-C.T."/>
            <person name="Winkler M.E."/>
        </authorList>
    </citation>
    <scope>NUCLEOTIDE SEQUENCE</scope>
</reference>
<dbReference type="AlphaFoldDB" id="A0A382TXA8"/>
<keyword evidence="1" id="KW-0411">Iron-sulfur</keyword>
<accession>A0A382TXA8</accession>
<evidence type="ECO:0000256" key="2">
    <source>
        <dbReference type="ARBA" id="ARBA00022490"/>
    </source>
</evidence>
<protein>
    <recommendedName>
        <fullName evidence="6">4Fe-4S ferredoxin-type domain-containing protein</fullName>
    </recommendedName>
</protein>
<keyword evidence="3" id="KW-0819">tRNA processing</keyword>
<keyword evidence="1" id="KW-0408">Iron</keyword>
<dbReference type="InterPro" id="IPR017900">
    <property type="entry name" value="4Fe4S_Fe_S_CS"/>
</dbReference>
<feature type="non-terminal residue" evidence="7">
    <location>
        <position position="207"/>
    </location>
</feature>
<dbReference type="Pfam" id="PF08331">
    <property type="entry name" value="QueG_DUF1730"/>
    <property type="match status" value="1"/>
</dbReference>
<dbReference type="NCBIfam" id="TIGR00276">
    <property type="entry name" value="tRNA epoxyqueuosine(34) reductase QueG"/>
    <property type="match status" value="1"/>
</dbReference>
<evidence type="ECO:0000256" key="5">
    <source>
        <dbReference type="ARBA" id="ARBA00023002"/>
    </source>
</evidence>
<name>A0A382TXA8_9ZZZZ</name>
<evidence type="ECO:0000256" key="3">
    <source>
        <dbReference type="ARBA" id="ARBA00022694"/>
    </source>
</evidence>
<dbReference type="InterPro" id="IPR017896">
    <property type="entry name" value="4Fe4S_Fe-S-bd"/>
</dbReference>
<dbReference type="PROSITE" id="PS00198">
    <property type="entry name" value="4FE4S_FER_1"/>
    <property type="match status" value="1"/>
</dbReference>
<keyword evidence="1" id="KW-0004">4Fe-4S</keyword>
<dbReference type="InterPro" id="IPR004453">
    <property type="entry name" value="QueG"/>
</dbReference>
<keyword evidence="5" id="KW-0560">Oxidoreductase</keyword>
<organism evidence="7">
    <name type="scientific">marine metagenome</name>
    <dbReference type="NCBI Taxonomy" id="408172"/>
    <lineage>
        <taxon>unclassified sequences</taxon>
        <taxon>metagenomes</taxon>
        <taxon>ecological metagenomes</taxon>
    </lineage>
</organism>
<dbReference type="PANTHER" id="PTHR30002:SF4">
    <property type="entry name" value="EPOXYQUEUOSINE REDUCTASE"/>
    <property type="match status" value="1"/>
</dbReference>
<dbReference type="GO" id="GO:0052693">
    <property type="term" value="F:epoxyqueuosine reductase activity"/>
    <property type="evidence" value="ECO:0007669"/>
    <property type="project" value="TreeGrafter"/>
</dbReference>
<keyword evidence="1" id="KW-0479">Metal-binding</keyword>
<dbReference type="EMBL" id="UINC01139839">
    <property type="protein sequence ID" value="SVD26633.1"/>
    <property type="molecule type" value="Genomic_DNA"/>
</dbReference>
<dbReference type="GO" id="GO:0051539">
    <property type="term" value="F:4 iron, 4 sulfur cluster binding"/>
    <property type="evidence" value="ECO:0007669"/>
    <property type="project" value="UniProtKB-KW"/>
</dbReference>
<dbReference type="PANTHER" id="PTHR30002">
    <property type="entry name" value="EPOXYQUEUOSINE REDUCTASE"/>
    <property type="match status" value="1"/>
</dbReference>
<dbReference type="InterPro" id="IPR013542">
    <property type="entry name" value="QueG_DUF1730"/>
</dbReference>
<evidence type="ECO:0000313" key="7">
    <source>
        <dbReference type="EMBL" id="SVD26633.1"/>
    </source>
</evidence>
<evidence type="ECO:0000256" key="1">
    <source>
        <dbReference type="ARBA" id="ARBA00022485"/>
    </source>
</evidence>
<proteinExistence type="predicted"/>
<evidence type="ECO:0000256" key="4">
    <source>
        <dbReference type="ARBA" id="ARBA00022785"/>
    </source>
</evidence>
<feature type="domain" description="4Fe-4S ferredoxin-type" evidence="6">
    <location>
        <begin position="177"/>
        <end position="206"/>
    </location>
</feature>
<dbReference type="SUPFAM" id="SSF46548">
    <property type="entry name" value="alpha-helical ferredoxin"/>
    <property type="match status" value="1"/>
</dbReference>
<gene>
    <name evidence="7" type="ORF">METZ01_LOCUS379487</name>
</gene>